<organism evidence="1 2">
    <name type="scientific">Chryseobacterium gallinarum</name>
    <dbReference type="NCBI Taxonomy" id="1324352"/>
    <lineage>
        <taxon>Bacteria</taxon>
        <taxon>Pseudomonadati</taxon>
        <taxon>Bacteroidota</taxon>
        <taxon>Flavobacteriia</taxon>
        <taxon>Flavobacteriales</taxon>
        <taxon>Weeksellaceae</taxon>
        <taxon>Chryseobacterium group</taxon>
        <taxon>Chryseobacterium</taxon>
    </lineage>
</organism>
<gene>
    <name evidence="1" type="ORF">OK18_13640</name>
</gene>
<evidence type="ECO:0000313" key="1">
    <source>
        <dbReference type="EMBL" id="AKK73505.1"/>
    </source>
</evidence>
<evidence type="ECO:0000313" key="2">
    <source>
        <dbReference type="Proteomes" id="UP000035213"/>
    </source>
</evidence>
<sequence>MKNLFTVFIFFIAGFAFSQTGKRLPIISVSKSYKLGFNEYNKEFNMYQNPFILKRGKKYKIQGYDNSNYSGGQILSISPNRRFIVMDYTVTTQLKLPEILGN</sequence>
<proteinExistence type="predicted"/>
<accession>A0A0G3M4J2</accession>
<dbReference type="KEGG" id="cgn:OK18_13640"/>
<dbReference type="OrthoDB" id="1261342at2"/>
<dbReference type="EMBL" id="CP009928">
    <property type="protein sequence ID" value="AKK73505.1"/>
    <property type="molecule type" value="Genomic_DNA"/>
</dbReference>
<dbReference type="STRING" id="1324352.OK18_13640"/>
<dbReference type="PATRIC" id="fig|1324352.5.peg.2832"/>
<name>A0A0G3M4J2_CHRGL</name>
<dbReference type="RefSeq" id="WP_053328330.1">
    <property type="nucleotide sequence ID" value="NZ_CP009928.1"/>
</dbReference>
<protein>
    <submittedName>
        <fullName evidence="1">Uncharacterized protein</fullName>
    </submittedName>
</protein>
<reference evidence="1 2" key="1">
    <citation type="submission" date="2014-11" db="EMBL/GenBank/DDBJ databases">
        <authorList>
            <person name="Park G.-S."/>
            <person name="Hong S.-J."/>
            <person name="Jung B.K."/>
            <person name="Khan A.R."/>
            <person name="Kwak Y."/>
            <person name="Shin J.-H."/>
        </authorList>
    </citation>
    <scope>NUCLEOTIDE SEQUENCE [LARGE SCALE GENOMIC DNA]</scope>
    <source>
        <strain evidence="1 2">DSM 27622</strain>
    </source>
</reference>
<dbReference type="AlphaFoldDB" id="A0A0G3M4J2"/>
<dbReference type="Proteomes" id="UP000035213">
    <property type="component" value="Chromosome"/>
</dbReference>